<dbReference type="OrthoDB" id="676979at2759"/>
<sequence length="794" mass="86955">MTNILESSYINNGKTLLTVGLTKPHLIISSKCESIIDGSQDSNCFKPVRTTLEQFSFQDNPKLTSIGSYSFYNCPNLKSIDLSKCTELIILGQYAFAKCNAVTTIILPEGLQTISAYSISELSITSINIPSTVTKIEIFGICYIGSLHTITFSKGSQLKELVFNAFLVTKFTSFEVPENVTKISGAAFSGVGTMTSIRVNPLNQNFWSDTKAVYDSTKTTIIYCASVIGDSYEILHTVTKINEGCFTGSQLKTIIIPPAVTEFQQYSFSCQYLQNIQLPPNLTGIPTSCFAGTALTSVVIPDKVTWIGPSAFSNCYSLTYIYVPESVTSLGGSCFPSNKNLFINISEKSIFNIDKQLLVLTKDNTSITQSLSSEANIKIPSKVRIIKVGAFANSQSLTTISFDEDTELNEIEYGAFEDCTKLTSFYFGSKLQTINANEFKNCPLSMFLSFSNKLIKIGISAFTNTKLISLTFNSDSDLIIEDNAFSNCLLIQQILFICKGTISLGMNCFGGLTALQSIQIPVNIISVGTSCFSRSSIRLVTFNQNHISFSSLPASIFKDCTELTSFTIPTNCISLDAECLSNIGIADIEIPDSVKYLSTQCFKDCASLKSITIKSTSNLERIDVGVFDGCYKFSNVSLFDSRNFMSETGAIYSHDKRNMYVYPPASTRVYFILLEGVERIENGAFSSCSNLEVITIPDGNIKYIGENAFRGCINLKQITLPSSINTIGAGAFTNCPLLSCGVIIQNSTSAFVQMVQQAGLDLRSQLHCSQFSCKQNSINSHSLPMSSYVVFILM</sequence>
<name>A2FKJ4_TRIV3</name>
<accession>A2FKJ4</accession>
<dbReference type="Pfam" id="PF13306">
    <property type="entry name" value="LRR_5"/>
    <property type="match status" value="4"/>
</dbReference>
<proteinExistence type="predicted"/>
<gene>
    <name evidence="1" type="ORF">TVAG_029600</name>
</gene>
<dbReference type="STRING" id="5722.A2FKJ4"/>
<evidence type="ECO:0000313" key="1">
    <source>
        <dbReference type="EMBL" id="EAX94567.1"/>
    </source>
</evidence>
<dbReference type="InterPro" id="IPR032675">
    <property type="entry name" value="LRR_dom_sf"/>
</dbReference>
<dbReference type="AlphaFoldDB" id="A2FKJ4"/>
<dbReference type="EMBL" id="DS113850">
    <property type="protein sequence ID" value="EAX94567.1"/>
    <property type="molecule type" value="Genomic_DNA"/>
</dbReference>
<keyword evidence="2" id="KW-1185">Reference proteome</keyword>
<dbReference type="SUPFAM" id="SSF52058">
    <property type="entry name" value="L domain-like"/>
    <property type="match status" value="3"/>
</dbReference>
<dbReference type="RefSeq" id="XP_001307497.1">
    <property type="nucleotide sequence ID" value="XM_001307496.1"/>
</dbReference>
<dbReference type="InterPro" id="IPR026906">
    <property type="entry name" value="LRR_5"/>
</dbReference>
<dbReference type="PANTHER" id="PTHR45661:SF3">
    <property type="entry name" value="IG-LIKE DOMAIN-CONTAINING PROTEIN"/>
    <property type="match status" value="1"/>
</dbReference>
<dbReference type="PANTHER" id="PTHR45661">
    <property type="entry name" value="SURFACE ANTIGEN"/>
    <property type="match status" value="1"/>
</dbReference>
<organism evidence="1 2">
    <name type="scientific">Trichomonas vaginalis (strain ATCC PRA-98 / G3)</name>
    <dbReference type="NCBI Taxonomy" id="412133"/>
    <lineage>
        <taxon>Eukaryota</taxon>
        <taxon>Metamonada</taxon>
        <taxon>Parabasalia</taxon>
        <taxon>Trichomonadida</taxon>
        <taxon>Trichomonadidae</taxon>
        <taxon>Trichomonas</taxon>
    </lineage>
</organism>
<dbReference type="InterPro" id="IPR053139">
    <property type="entry name" value="Surface_bspA-like"/>
</dbReference>
<dbReference type="VEuPathDB" id="TrichDB:TVAG_029600"/>
<dbReference type="VEuPathDB" id="TrichDB:TVAGG3_1077480"/>
<reference evidence="1" key="2">
    <citation type="journal article" date="2007" name="Science">
        <title>Draft genome sequence of the sexually transmitted pathogen Trichomonas vaginalis.</title>
        <authorList>
            <person name="Carlton J.M."/>
            <person name="Hirt R.P."/>
            <person name="Silva J.C."/>
            <person name="Delcher A.L."/>
            <person name="Schatz M."/>
            <person name="Zhao Q."/>
            <person name="Wortman J.R."/>
            <person name="Bidwell S.L."/>
            <person name="Alsmark U.C.M."/>
            <person name="Besteiro S."/>
            <person name="Sicheritz-Ponten T."/>
            <person name="Noel C.J."/>
            <person name="Dacks J.B."/>
            <person name="Foster P.G."/>
            <person name="Simillion C."/>
            <person name="Van de Peer Y."/>
            <person name="Miranda-Saavedra D."/>
            <person name="Barton G.J."/>
            <person name="Westrop G.D."/>
            <person name="Mueller S."/>
            <person name="Dessi D."/>
            <person name="Fiori P.L."/>
            <person name="Ren Q."/>
            <person name="Paulsen I."/>
            <person name="Zhang H."/>
            <person name="Bastida-Corcuera F.D."/>
            <person name="Simoes-Barbosa A."/>
            <person name="Brown M.T."/>
            <person name="Hayes R.D."/>
            <person name="Mukherjee M."/>
            <person name="Okumura C.Y."/>
            <person name="Schneider R."/>
            <person name="Smith A.J."/>
            <person name="Vanacova S."/>
            <person name="Villalvazo M."/>
            <person name="Haas B.J."/>
            <person name="Pertea M."/>
            <person name="Feldblyum T.V."/>
            <person name="Utterback T.R."/>
            <person name="Shu C.L."/>
            <person name="Osoegawa K."/>
            <person name="de Jong P.J."/>
            <person name="Hrdy I."/>
            <person name="Horvathova L."/>
            <person name="Zubacova Z."/>
            <person name="Dolezal P."/>
            <person name="Malik S.B."/>
            <person name="Logsdon J.M. Jr."/>
            <person name="Henze K."/>
            <person name="Gupta A."/>
            <person name="Wang C.C."/>
            <person name="Dunne R.L."/>
            <person name="Upcroft J.A."/>
            <person name="Upcroft P."/>
            <person name="White O."/>
            <person name="Salzberg S.L."/>
            <person name="Tang P."/>
            <person name="Chiu C.-H."/>
            <person name="Lee Y.-S."/>
            <person name="Embley T.M."/>
            <person name="Coombs G.H."/>
            <person name="Mottram J.C."/>
            <person name="Tachezy J."/>
            <person name="Fraser-Liggett C.M."/>
            <person name="Johnson P.J."/>
        </authorList>
    </citation>
    <scope>NUCLEOTIDE SEQUENCE [LARGE SCALE GENOMIC DNA]</scope>
    <source>
        <strain evidence="1">G3</strain>
    </source>
</reference>
<dbReference type="SMR" id="A2FKJ4"/>
<dbReference type="InParanoid" id="A2FKJ4"/>
<evidence type="ECO:0000313" key="2">
    <source>
        <dbReference type="Proteomes" id="UP000001542"/>
    </source>
</evidence>
<dbReference type="KEGG" id="tva:4752304"/>
<dbReference type="Proteomes" id="UP000001542">
    <property type="component" value="Unassembled WGS sequence"/>
</dbReference>
<reference evidence="1" key="1">
    <citation type="submission" date="2006-10" db="EMBL/GenBank/DDBJ databases">
        <authorList>
            <person name="Amadeo P."/>
            <person name="Zhao Q."/>
            <person name="Wortman J."/>
            <person name="Fraser-Liggett C."/>
            <person name="Carlton J."/>
        </authorList>
    </citation>
    <scope>NUCLEOTIDE SEQUENCE</scope>
    <source>
        <strain evidence="1">G3</strain>
    </source>
</reference>
<protein>
    <submittedName>
        <fullName evidence="1">Surface antigen BspA-like</fullName>
    </submittedName>
</protein>
<dbReference type="Gene3D" id="3.80.10.10">
    <property type="entry name" value="Ribonuclease Inhibitor"/>
    <property type="match status" value="4"/>
</dbReference>